<dbReference type="Pfam" id="PF23171">
    <property type="entry name" value="bHLH_HIF1A"/>
    <property type="match status" value="1"/>
</dbReference>
<name>A0AAW0NVK4_9GOBI</name>
<evidence type="ECO:0000256" key="3">
    <source>
        <dbReference type="ARBA" id="ARBA00023015"/>
    </source>
</evidence>
<feature type="domain" description="BHLH" evidence="9">
    <location>
        <begin position="30"/>
        <end position="83"/>
    </location>
</feature>
<evidence type="ECO:0000256" key="1">
    <source>
        <dbReference type="ARBA" id="ARBA00004123"/>
    </source>
</evidence>
<protein>
    <submittedName>
        <fullName evidence="10">Uncharacterized protein</fullName>
    </submittedName>
</protein>
<feature type="region of interest" description="Disordered" evidence="7">
    <location>
        <begin position="1"/>
        <end position="45"/>
    </location>
</feature>
<dbReference type="SMART" id="SM00086">
    <property type="entry name" value="PAC"/>
    <property type="match status" value="1"/>
</dbReference>
<dbReference type="NCBIfam" id="TIGR00229">
    <property type="entry name" value="sensory_box"/>
    <property type="match status" value="1"/>
</dbReference>
<gene>
    <name evidence="10" type="ORF">WMY93_015688</name>
</gene>
<comment type="caution">
    <text evidence="10">The sequence shown here is derived from an EMBL/GenBank/DDBJ whole genome shotgun (WGS) entry which is preliminary data.</text>
</comment>
<dbReference type="PROSITE" id="PS50888">
    <property type="entry name" value="BHLH"/>
    <property type="match status" value="1"/>
</dbReference>
<evidence type="ECO:0000256" key="7">
    <source>
        <dbReference type="SAM" id="MobiDB-lite"/>
    </source>
</evidence>
<evidence type="ECO:0000259" key="8">
    <source>
        <dbReference type="PROSITE" id="PS50112"/>
    </source>
</evidence>
<dbReference type="InterPro" id="IPR035965">
    <property type="entry name" value="PAS-like_dom_sf"/>
</dbReference>
<dbReference type="Pfam" id="PF00989">
    <property type="entry name" value="PAS"/>
    <property type="match status" value="1"/>
</dbReference>
<accession>A0AAW0NVK4</accession>
<evidence type="ECO:0000256" key="6">
    <source>
        <dbReference type="ARBA" id="ARBA00023242"/>
    </source>
</evidence>
<dbReference type="SMART" id="SM00091">
    <property type="entry name" value="PAS"/>
    <property type="match status" value="2"/>
</dbReference>
<proteinExistence type="predicted"/>
<feature type="domain" description="PAS" evidence="8">
    <location>
        <begin position="300"/>
        <end position="355"/>
    </location>
</feature>
<evidence type="ECO:0000313" key="11">
    <source>
        <dbReference type="Proteomes" id="UP001460270"/>
    </source>
</evidence>
<dbReference type="FunFam" id="4.10.280.10:FF:000083">
    <property type="entry name" value="Neuronal PAS domain protein 1"/>
    <property type="match status" value="1"/>
</dbReference>
<keyword evidence="2" id="KW-0677">Repeat</keyword>
<dbReference type="SUPFAM" id="SSF55785">
    <property type="entry name" value="PYP-like sensor domain (PAS domain)"/>
    <property type="match status" value="2"/>
</dbReference>
<organism evidence="10 11">
    <name type="scientific">Mugilogobius chulae</name>
    <name type="common">yellowstripe goby</name>
    <dbReference type="NCBI Taxonomy" id="88201"/>
    <lineage>
        <taxon>Eukaryota</taxon>
        <taxon>Metazoa</taxon>
        <taxon>Chordata</taxon>
        <taxon>Craniata</taxon>
        <taxon>Vertebrata</taxon>
        <taxon>Euteleostomi</taxon>
        <taxon>Actinopterygii</taxon>
        <taxon>Neopterygii</taxon>
        <taxon>Teleostei</taxon>
        <taxon>Neoteleostei</taxon>
        <taxon>Acanthomorphata</taxon>
        <taxon>Gobiaria</taxon>
        <taxon>Gobiiformes</taxon>
        <taxon>Gobioidei</taxon>
        <taxon>Gobiidae</taxon>
        <taxon>Gobionellinae</taxon>
        <taxon>Mugilogobius</taxon>
    </lineage>
</organism>
<dbReference type="PROSITE" id="PS50112">
    <property type="entry name" value="PAS"/>
    <property type="match status" value="2"/>
</dbReference>
<dbReference type="PANTHER" id="PTHR23043">
    <property type="entry name" value="HYPOXIA-INDUCIBLE FACTOR 1 ALPHA"/>
    <property type="match status" value="1"/>
</dbReference>
<feature type="region of interest" description="Disordered" evidence="7">
    <location>
        <begin position="404"/>
        <end position="436"/>
    </location>
</feature>
<reference evidence="11" key="1">
    <citation type="submission" date="2024-04" db="EMBL/GenBank/DDBJ databases">
        <title>Salinicola lusitanus LLJ914,a marine bacterium isolated from the Okinawa Trough.</title>
        <authorList>
            <person name="Li J."/>
        </authorList>
    </citation>
    <scope>NUCLEOTIDE SEQUENCE [LARGE SCALE GENOMIC DNA]</scope>
</reference>
<dbReference type="SUPFAM" id="SSF47459">
    <property type="entry name" value="HLH, helix-loop-helix DNA-binding domain"/>
    <property type="match status" value="1"/>
</dbReference>
<dbReference type="InterPro" id="IPR013767">
    <property type="entry name" value="PAS_fold"/>
</dbReference>
<evidence type="ECO:0000256" key="2">
    <source>
        <dbReference type="ARBA" id="ARBA00022737"/>
    </source>
</evidence>
<dbReference type="GO" id="GO:0005634">
    <property type="term" value="C:nucleus"/>
    <property type="evidence" value="ECO:0007669"/>
    <property type="project" value="UniProtKB-SubCell"/>
</dbReference>
<dbReference type="GO" id="GO:0000977">
    <property type="term" value="F:RNA polymerase II transcription regulatory region sequence-specific DNA binding"/>
    <property type="evidence" value="ECO:0007669"/>
    <property type="project" value="TreeGrafter"/>
</dbReference>
<comment type="subcellular location">
    <subcellularLocation>
        <location evidence="1">Nucleus</location>
    </subcellularLocation>
</comment>
<dbReference type="EMBL" id="JBBPFD010000011">
    <property type="protein sequence ID" value="KAK7907076.1"/>
    <property type="molecule type" value="Genomic_DNA"/>
</dbReference>
<feature type="compositionally biased region" description="Basic residues" evidence="7">
    <location>
        <begin position="17"/>
        <end position="26"/>
    </location>
</feature>
<feature type="compositionally biased region" description="Polar residues" evidence="7">
    <location>
        <begin position="484"/>
        <end position="497"/>
    </location>
</feature>
<dbReference type="PRINTS" id="PR00785">
    <property type="entry name" value="NCTRNSLOCATR"/>
</dbReference>
<dbReference type="AlphaFoldDB" id="A0AAW0NVK4"/>
<feature type="domain" description="PAS" evidence="8">
    <location>
        <begin position="154"/>
        <end position="226"/>
    </location>
</feature>
<dbReference type="GO" id="GO:0046983">
    <property type="term" value="F:protein dimerization activity"/>
    <property type="evidence" value="ECO:0007669"/>
    <property type="project" value="InterPro"/>
</dbReference>
<dbReference type="InterPro" id="IPR036638">
    <property type="entry name" value="HLH_DNA-bd_sf"/>
</dbReference>
<keyword evidence="11" id="KW-1185">Reference proteome</keyword>
<feature type="compositionally biased region" description="Basic and acidic residues" evidence="7">
    <location>
        <begin position="27"/>
        <end position="45"/>
    </location>
</feature>
<dbReference type="PANTHER" id="PTHR23043:SF19">
    <property type="entry name" value="SINGLE-MINDED HOMOLOG 2"/>
    <property type="match status" value="1"/>
</dbReference>
<keyword evidence="3" id="KW-0805">Transcription regulation</keyword>
<keyword evidence="5" id="KW-0804">Transcription</keyword>
<dbReference type="Gene3D" id="4.10.280.10">
    <property type="entry name" value="Helix-loop-helix DNA-binding domain"/>
    <property type="match status" value="1"/>
</dbReference>
<dbReference type="InterPro" id="IPR001610">
    <property type="entry name" value="PAC"/>
</dbReference>
<dbReference type="GO" id="GO:0000981">
    <property type="term" value="F:DNA-binding transcription factor activity, RNA polymerase II-specific"/>
    <property type="evidence" value="ECO:0007669"/>
    <property type="project" value="TreeGrafter"/>
</dbReference>
<sequence>MKPSHSGRALSLTHTLTHSHTHSLRRRGAEMKEKSRSAAKTRREKENGELYELAKLLPLPAAITSQLDKASVIRLSSAYLRVRALFHQHGLGDGRSPLVSRCSCTLLLCVCVYEQVWGMDVLLWCPAAAVLYSCVFVSMSRSGDGRCSSLDSVAKELGSHLLQTLDGFVFVVASDGKILYISETASVHLGLSQVELTGNSIFDYIHPSDQDEVSAVLRLHQPLRTELKLERSFFLRMKCVLAKRNAGLTTGGYKVIHCSGYLKACPCGASRWRGLVLLAVGHSLPPSSVTEVPLHANMFMFRAGLDLRLMFLDSRVSVLTGFQPEELLDRSLYELVHLGDVLPLRHAHQLLLLKGQVTSRYYRLLSKSGGWVWLQSYATIVQNNRSSRPHCVVSIQHVLSEPESRELRLSTDQSPVPHSTPGKRTRPRRDRERTCPRLQQCRRFSSSSVTGRSCDVHIGSHRHSQQQWDAQEPASSPALQSVLRSNSWSSGPEQSLSRALKEEAPEYRPLLPRTEALTGALRGHAEVDLFR</sequence>
<dbReference type="InterPro" id="IPR000014">
    <property type="entry name" value="PAS"/>
</dbReference>
<dbReference type="InterPro" id="IPR001067">
    <property type="entry name" value="Nuc_translocat"/>
</dbReference>
<dbReference type="Proteomes" id="UP001460270">
    <property type="component" value="Unassembled WGS sequence"/>
</dbReference>
<dbReference type="SMART" id="SM00353">
    <property type="entry name" value="HLH"/>
    <property type="match status" value="1"/>
</dbReference>
<dbReference type="InterPro" id="IPR011598">
    <property type="entry name" value="bHLH_dom"/>
</dbReference>
<evidence type="ECO:0000256" key="5">
    <source>
        <dbReference type="ARBA" id="ARBA00023163"/>
    </source>
</evidence>
<dbReference type="GO" id="GO:0005667">
    <property type="term" value="C:transcription regulator complex"/>
    <property type="evidence" value="ECO:0007669"/>
    <property type="project" value="InterPro"/>
</dbReference>
<dbReference type="Gene3D" id="3.30.450.20">
    <property type="entry name" value="PAS domain"/>
    <property type="match status" value="2"/>
</dbReference>
<dbReference type="Pfam" id="PF14598">
    <property type="entry name" value="PAS_11"/>
    <property type="match status" value="1"/>
</dbReference>
<keyword evidence="4" id="KW-0238">DNA-binding</keyword>
<evidence type="ECO:0000256" key="4">
    <source>
        <dbReference type="ARBA" id="ARBA00023125"/>
    </source>
</evidence>
<dbReference type="GO" id="GO:0005737">
    <property type="term" value="C:cytoplasm"/>
    <property type="evidence" value="ECO:0007669"/>
    <property type="project" value="InterPro"/>
</dbReference>
<evidence type="ECO:0000313" key="10">
    <source>
        <dbReference type="EMBL" id="KAK7907076.1"/>
    </source>
</evidence>
<feature type="region of interest" description="Disordered" evidence="7">
    <location>
        <begin position="484"/>
        <end position="507"/>
    </location>
</feature>
<keyword evidence="6" id="KW-0539">Nucleus</keyword>
<dbReference type="CDD" id="cd00130">
    <property type="entry name" value="PAS"/>
    <property type="match status" value="2"/>
</dbReference>
<evidence type="ECO:0000259" key="9">
    <source>
        <dbReference type="PROSITE" id="PS50888"/>
    </source>
</evidence>